<feature type="transmembrane region" description="Helical" evidence="2">
    <location>
        <begin position="59"/>
        <end position="80"/>
    </location>
</feature>
<dbReference type="InterPro" id="IPR003148">
    <property type="entry name" value="RCK_N"/>
</dbReference>
<evidence type="ECO:0008006" key="7">
    <source>
        <dbReference type="Google" id="ProtNLM"/>
    </source>
</evidence>
<protein>
    <recommendedName>
        <fullName evidence="7">RCK N-terminal domain-containing protein</fullName>
    </recommendedName>
</protein>
<feature type="domain" description="Ryanodine receptor Ryr" evidence="3">
    <location>
        <begin position="546"/>
        <end position="615"/>
    </location>
</feature>
<keyword evidence="2" id="KW-0812">Transmembrane</keyword>
<dbReference type="GO" id="GO:0006813">
    <property type="term" value="P:potassium ion transport"/>
    <property type="evidence" value="ECO:0007669"/>
    <property type="project" value="InterPro"/>
</dbReference>
<dbReference type="PANTHER" id="PTHR43833:SF9">
    <property type="entry name" value="POTASSIUM CHANNEL PROTEIN YUGO-RELATED"/>
    <property type="match status" value="1"/>
</dbReference>
<evidence type="ECO:0000259" key="3">
    <source>
        <dbReference type="Pfam" id="PF02026"/>
    </source>
</evidence>
<evidence type="ECO:0000259" key="4">
    <source>
        <dbReference type="Pfam" id="PF02254"/>
    </source>
</evidence>
<evidence type="ECO:0000256" key="2">
    <source>
        <dbReference type="SAM" id="Phobius"/>
    </source>
</evidence>
<keyword evidence="6" id="KW-1185">Reference proteome</keyword>
<dbReference type="EMBL" id="VYTZ01000002">
    <property type="protein sequence ID" value="KAA9380577.1"/>
    <property type="molecule type" value="Genomic_DNA"/>
</dbReference>
<evidence type="ECO:0000313" key="5">
    <source>
        <dbReference type="EMBL" id="KAA9380577.1"/>
    </source>
</evidence>
<accession>A0A5J5K978</accession>
<dbReference type="Proteomes" id="UP000327011">
    <property type="component" value="Unassembled WGS sequence"/>
</dbReference>
<proteinExistence type="predicted"/>
<gene>
    <name evidence="5" type="ORF">F5972_05440</name>
</gene>
<dbReference type="PANTHER" id="PTHR43833">
    <property type="entry name" value="POTASSIUM CHANNEL PROTEIN 2-RELATED-RELATED"/>
    <property type="match status" value="1"/>
</dbReference>
<organism evidence="5 6">
    <name type="scientific">Microbispora cellulosiformans</name>
    <dbReference type="NCBI Taxonomy" id="2614688"/>
    <lineage>
        <taxon>Bacteria</taxon>
        <taxon>Bacillati</taxon>
        <taxon>Actinomycetota</taxon>
        <taxon>Actinomycetes</taxon>
        <taxon>Streptosporangiales</taxon>
        <taxon>Streptosporangiaceae</taxon>
        <taxon>Microbispora</taxon>
    </lineage>
</organism>
<evidence type="ECO:0000256" key="1">
    <source>
        <dbReference type="SAM" id="MobiDB-lite"/>
    </source>
</evidence>
<dbReference type="SUPFAM" id="SSF51735">
    <property type="entry name" value="NAD(P)-binding Rossmann-fold domains"/>
    <property type="match status" value="1"/>
</dbReference>
<dbReference type="Pfam" id="PF02254">
    <property type="entry name" value="TrkA_N"/>
    <property type="match status" value="1"/>
</dbReference>
<feature type="compositionally biased region" description="Basic and acidic residues" evidence="1">
    <location>
        <begin position="1"/>
        <end position="24"/>
    </location>
</feature>
<keyword evidence="2" id="KW-0472">Membrane</keyword>
<dbReference type="InterPro" id="IPR003032">
    <property type="entry name" value="Ryanodine_rcpt"/>
</dbReference>
<keyword evidence="2" id="KW-1133">Transmembrane helix</keyword>
<dbReference type="Gene3D" id="3.40.50.720">
    <property type="entry name" value="NAD(P)-binding Rossmann-like Domain"/>
    <property type="match status" value="1"/>
</dbReference>
<dbReference type="InterPro" id="IPR036291">
    <property type="entry name" value="NAD(P)-bd_dom_sf"/>
</dbReference>
<dbReference type="Gene3D" id="6.20.350.10">
    <property type="match status" value="2"/>
</dbReference>
<dbReference type="Pfam" id="PF02026">
    <property type="entry name" value="RyR"/>
    <property type="match status" value="1"/>
</dbReference>
<name>A0A5J5K978_9ACTN</name>
<sequence>MDLESSIHRTDVTRKSPADSERQHISPYDPGAPPGGGLFSKGHVPPSEGRVFMTFPASYVVRAIFAGLAVVALVTGYFGLHTYAKTLGLPSAPLDLLYWDLQLFVFDSAPLDDPRPLPAALEFARFAAPGVTVYTLVDGARLLFASELRRFRARRSKDHVVVCGSGSAALALVERLRGTSTRIVMIGSAPVAAVGDRKALYVRGDARSPAALRAAGIQRASVLYACEPDSSANTAIALAAHGVARPGGRHPLSAYALITDPDLCAALRARRLSLPGRPLLRLDFFNLDELAARVLLDRHPIVNERPVVIIGLDAFGRSLLVEMARRRRLVPAPGPLPVTVIDADAARTVEAVCRRFEFVAEVCALTTHDAPPGDFPFGNLPFGELLPSEPPQRVFVCHEEQDLALKTALTSLRLWNCGPGSLVVRVEEAGVFSRAFESVHLLEGLSGALRVFAVNEEAGDPRLIGEDLVETLARAIHDSYVAENTARGHVRATNPSLVPWESLPSHLRAANRRQAEDIGRKLTSIGCALAPRVEPELRFAFKDFEIERLAMMEHERWLRDLVADGWTRGPVRDPEKRKHPDLDGWDGISEAAKEKDRDTVRNLPRILAGAGFQIVRVG</sequence>
<dbReference type="InterPro" id="IPR050721">
    <property type="entry name" value="Trk_Ktr_HKT_K-transport"/>
</dbReference>
<comment type="caution">
    <text evidence="5">The sequence shown here is derived from an EMBL/GenBank/DDBJ whole genome shotgun (WGS) entry which is preliminary data.</text>
</comment>
<evidence type="ECO:0000313" key="6">
    <source>
        <dbReference type="Proteomes" id="UP000327011"/>
    </source>
</evidence>
<reference evidence="5 6" key="1">
    <citation type="submission" date="2019-09" db="EMBL/GenBank/DDBJ databases">
        <title>Screening of Novel Bioactive Compounds from Soil-Associated.</title>
        <authorList>
            <person name="Gong X."/>
        </authorList>
    </citation>
    <scope>NUCLEOTIDE SEQUENCE [LARGE SCALE GENOMIC DNA]</scope>
    <source>
        <strain evidence="5 6">Gxj-6</strain>
    </source>
</reference>
<feature type="region of interest" description="Disordered" evidence="1">
    <location>
        <begin position="1"/>
        <end position="40"/>
    </location>
</feature>
<dbReference type="AlphaFoldDB" id="A0A5J5K978"/>
<feature type="domain" description="RCK N-terminal" evidence="4">
    <location>
        <begin position="160"/>
        <end position="242"/>
    </location>
</feature>